<dbReference type="GO" id="GO:0008080">
    <property type="term" value="F:N-acetyltransferase activity"/>
    <property type="evidence" value="ECO:0007669"/>
    <property type="project" value="TreeGrafter"/>
</dbReference>
<organism evidence="5 6">
    <name type="scientific">Oceanococcus atlanticus</name>
    <dbReference type="NCBI Taxonomy" id="1317117"/>
    <lineage>
        <taxon>Bacteria</taxon>
        <taxon>Pseudomonadati</taxon>
        <taxon>Pseudomonadota</taxon>
        <taxon>Gammaproteobacteria</taxon>
        <taxon>Chromatiales</taxon>
        <taxon>Oceanococcaceae</taxon>
        <taxon>Oceanococcus</taxon>
    </lineage>
</organism>
<keyword evidence="6" id="KW-1185">Reference proteome</keyword>
<dbReference type="OrthoDB" id="9805924at2"/>
<keyword evidence="3" id="KW-0012">Acyltransferase</keyword>
<dbReference type="EMBL" id="AQQV01000003">
    <property type="protein sequence ID" value="ORE85947.1"/>
    <property type="molecule type" value="Genomic_DNA"/>
</dbReference>
<dbReference type="FunFam" id="3.40.630.30:FF:000064">
    <property type="entry name" value="GNAT family acetyltransferase"/>
    <property type="match status" value="1"/>
</dbReference>
<keyword evidence="2 5" id="KW-0808">Transferase</keyword>
<dbReference type="PROSITE" id="PS51186">
    <property type="entry name" value="GNAT"/>
    <property type="match status" value="1"/>
</dbReference>
<dbReference type="InterPro" id="IPR000182">
    <property type="entry name" value="GNAT_dom"/>
</dbReference>
<feature type="domain" description="N-acetyltransferase" evidence="4">
    <location>
        <begin position="5"/>
        <end position="161"/>
    </location>
</feature>
<evidence type="ECO:0000259" key="4">
    <source>
        <dbReference type="PROSITE" id="PS51186"/>
    </source>
</evidence>
<protein>
    <submittedName>
        <fullName evidence="5">Diamine N-acetyltransferase</fullName>
    </submittedName>
</protein>
<dbReference type="SUPFAM" id="SSF55729">
    <property type="entry name" value="Acyl-CoA N-acyltransferases (Nat)"/>
    <property type="match status" value="1"/>
</dbReference>
<dbReference type="RefSeq" id="WP_083561977.1">
    <property type="nucleotide sequence ID" value="NZ_AQQV01000003.1"/>
</dbReference>
<accession>A0A1Y1SBB8</accession>
<proteinExistence type="inferred from homology"/>
<dbReference type="AlphaFoldDB" id="A0A1Y1SBB8"/>
<evidence type="ECO:0000256" key="1">
    <source>
        <dbReference type="ARBA" id="ARBA00008694"/>
    </source>
</evidence>
<dbReference type="PANTHER" id="PTHR10545:SF29">
    <property type="entry name" value="GH14572P-RELATED"/>
    <property type="match status" value="1"/>
</dbReference>
<dbReference type="Proteomes" id="UP000192342">
    <property type="component" value="Unassembled WGS sequence"/>
</dbReference>
<dbReference type="CDD" id="cd04301">
    <property type="entry name" value="NAT_SF"/>
    <property type="match status" value="1"/>
</dbReference>
<dbReference type="Gene3D" id="3.40.630.30">
    <property type="match status" value="1"/>
</dbReference>
<dbReference type="PANTHER" id="PTHR10545">
    <property type="entry name" value="DIAMINE N-ACETYLTRANSFERASE"/>
    <property type="match status" value="1"/>
</dbReference>
<dbReference type="InterPro" id="IPR016181">
    <property type="entry name" value="Acyl_CoA_acyltransferase"/>
</dbReference>
<evidence type="ECO:0000256" key="3">
    <source>
        <dbReference type="ARBA" id="ARBA00023315"/>
    </source>
</evidence>
<comment type="caution">
    <text evidence="5">The sequence shown here is derived from an EMBL/GenBank/DDBJ whole genome shotgun (WGS) entry which is preliminary data.</text>
</comment>
<comment type="similarity">
    <text evidence="1">Belongs to the acetyltransferase family.</text>
</comment>
<evidence type="ECO:0000313" key="6">
    <source>
        <dbReference type="Proteomes" id="UP000192342"/>
    </source>
</evidence>
<dbReference type="Pfam" id="PF00583">
    <property type="entry name" value="Acetyltransf_1"/>
    <property type="match status" value="1"/>
</dbReference>
<dbReference type="STRING" id="1317117.ATO7_11658"/>
<gene>
    <name evidence="5" type="ORF">ATO7_11658</name>
</gene>
<evidence type="ECO:0000256" key="2">
    <source>
        <dbReference type="ARBA" id="ARBA00022679"/>
    </source>
</evidence>
<reference evidence="5 6" key="1">
    <citation type="submission" date="2013-04" db="EMBL/GenBank/DDBJ databases">
        <title>Oceanococcus atlanticus 22II-S10r2 Genome Sequencing.</title>
        <authorList>
            <person name="Lai Q."/>
            <person name="Li G."/>
            <person name="Shao Z."/>
        </authorList>
    </citation>
    <scope>NUCLEOTIDE SEQUENCE [LARGE SCALE GENOMIC DNA]</scope>
    <source>
        <strain evidence="5 6">22II-S10r2</strain>
    </source>
</reference>
<sequence length="161" mass="18014">MTRSLNIRPAVREDAAQILDFIRQLAIYEKAEHEVLASEDDILRHVLQDNAVASALICERDGVAIGFAVYFFSYSTWLGKPGLFLEDLFVLPEHRGDGAGKALLVRLAQLAVDKGCGRMEWNVLNWNSPAIGFYESLKARPQSEWTTYRLHGEALAALAHD</sequence>
<evidence type="ECO:0000313" key="5">
    <source>
        <dbReference type="EMBL" id="ORE85947.1"/>
    </source>
</evidence>
<name>A0A1Y1SBB8_9GAMM</name>
<dbReference type="InterPro" id="IPR051016">
    <property type="entry name" value="Diverse_Substrate_AcTransf"/>
</dbReference>